<feature type="region of interest" description="Disordered" evidence="1">
    <location>
        <begin position="188"/>
        <end position="307"/>
    </location>
</feature>
<evidence type="ECO:0000313" key="3">
    <source>
        <dbReference type="Proteomes" id="UP000199645"/>
    </source>
</evidence>
<evidence type="ECO:0000256" key="1">
    <source>
        <dbReference type="SAM" id="MobiDB-lite"/>
    </source>
</evidence>
<sequence>MDGGGLRVWGCEDGGDKFVDHDADHHRDGAEDRERRQEVDQRPAERRRRGGRPRCGSRDGREGIVLRWADIGSRGIGGQFGIAGLGERPESAGFLTMEVEKPQPVCGGPVLPGERCDLVRLCVLGEETPATRLGYVAGPTAGVGEAGTQFEILRVCGDQTAEPLDRRADAAVFEVGFHAQEGFGFRHAPIVPTPVQSGARPDVRSARPAGGPPERSPPATRNGSCRRRAPENGRHRPAHRRTAGTGRLIGESSEVRSRRPGPRCDSRWPARPRPGGADCHGRGGNPDAGCRRRCTAAPAPDSRCRTG</sequence>
<keyword evidence="3" id="KW-1185">Reference proteome</keyword>
<protein>
    <submittedName>
        <fullName evidence="2">Uncharacterized protein</fullName>
    </submittedName>
</protein>
<name>A0A1I2E730_9ACTN</name>
<reference evidence="2 3" key="1">
    <citation type="submission" date="2016-10" db="EMBL/GenBank/DDBJ databases">
        <authorList>
            <person name="de Groot N.N."/>
        </authorList>
    </citation>
    <scope>NUCLEOTIDE SEQUENCE [LARGE SCALE GENOMIC DNA]</scope>
    <source>
        <strain evidence="2 3">DSM 43019</strain>
    </source>
</reference>
<accession>A0A1I2E730</accession>
<feature type="compositionally biased region" description="Basic and acidic residues" evidence="1">
    <location>
        <begin position="253"/>
        <end position="268"/>
    </location>
</feature>
<evidence type="ECO:0000313" key="2">
    <source>
        <dbReference type="EMBL" id="SFE88301.1"/>
    </source>
</evidence>
<feature type="compositionally biased region" description="Basic and acidic residues" evidence="1">
    <location>
        <begin position="14"/>
        <end position="44"/>
    </location>
</feature>
<dbReference type="EMBL" id="FONV01000004">
    <property type="protein sequence ID" value="SFE88301.1"/>
    <property type="molecule type" value="Genomic_DNA"/>
</dbReference>
<feature type="region of interest" description="Disordered" evidence="1">
    <location>
        <begin position="1"/>
        <end position="58"/>
    </location>
</feature>
<proteinExistence type="predicted"/>
<dbReference type="STRING" id="35752.SAMN05421541_104214"/>
<dbReference type="Proteomes" id="UP000199645">
    <property type="component" value="Unassembled WGS sequence"/>
</dbReference>
<gene>
    <name evidence="2" type="ORF">SAMN05421541_104214</name>
</gene>
<organism evidence="2 3">
    <name type="scientific">Actinoplanes philippinensis</name>
    <dbReference type="NCBI Taxonomy" id="35752"/>
    <lineage>
        <taxon>Bacteria</taxon>
        <taxon>Bacillati</taxon>
        <taxon>Actinomycetota</taxon>
        <taxon>Actinomycetes</taxon>
        <taxon>Micromonosporales</taxon>
        <taxon>Micromonosporaceae</taxon>
        <taxon>Actinoplanes</taxon>
    </lineage>
</organism>
<dbReference type="AlphaFoldDB" id="A0A1I2E730"/>